<feature type="compositionally biased region" description="Acidic residues" evidence="1">
    <location>
        <begin position="48"/>
        <end position="58"/>
    </location>
</feature>
<protein>
    <recommendedName>
        <fullName evidence="5">Secreted protein</fullName>
    </recommendedName>
</protein>
<feature type="signal peptide" evidence="2">
    <location>
        <begin position="1"/>
        <end position="27"/>
    </location>
</feature>
<reference evidence="4" key="1">
    <citation type="submission" date="2017-01" db="EMBL/GenBank/DDBJ databases">
        <title>Comparative genomics of anhydrobiosis in the tardigrade Hypsibius dujardini.</title>
        <authorList>
            <person name="Yoshida Y."/>
            <person name="Koutsovoulos G."/>
            <person name="Laetsch D."/>
            <person name="Stevens L."/>
            <person name="Kumar S."/>
            <person name="Horikawa D."/>
            <person name="Ishino K."/>
            <person name="Komine S."/>
            <person name="Tomita M."/>
            <person name="Blaxter M."/>
            <person name="Arakawa K."/>
        </authorList>
    </citation>
    <scope>NUCLEOTIDE SEQUENCE [LARGE SCALE GENOMIC DNA]</scope>
    <source>
        <strain evidence="4">Z151</strain>
    </source>
</reference>
<keyword evidence="4" id="KW-1185">Reference proteome</keyword>
<feature type="chain" id="PRO_5040831688" description="Secreted protein" evidence="2">
    <location>
        <begin position="28"/>
        <end position="113"/>
    </location>
</feature>
<dbReference type="Proteomes" id="UP000192578">
    <property type="component" value="Unassembled WGS sequence"/>
</dbReference>
<evidence type="ECO:0000256" key="1">
    <source>
        <dbReference type="SAM" id="MobiDB-lite"/>
    </source>
</evidence>
<name>A0A9X6NFY0_HYPEX</name>
<keyword evidence="2" id="KW-0732">Signal</keyword>
<evidence type="ECO:0000256" key="2">
    <source>
        <dbReference type="SAM" id="SignalP"/>
    </source>
</evidence>
<feature type="compositionally biased region" description="Low complexity" evidence="1">
    <location>
        <begin position="36"/>
        <end position="47"/>
    </location>
</feature>
<feature type="region of interest" description="Disordered" evidence="1">
    <location>
        <begin position="25"/>
        <end position="86"/>
    </location>
</feature>
<dbReference type="AlphaFoldDB" id="A0A9X6NFY0"/>
<feature type="compositionally biased region" description="Polar residues" evidence="1">
    <location>
        <begin position="66"/>
        <end position="75"/>
    </location>
</feature>
<evidence type="ECO:0000313" key="3">
    <source>
        <dbReference type="EMBL" id="OWA53200.1"/>
    </source>
</evidence>
<accession>A0A9X6NFY0</accession>
<proteinExistence type="predicted"/>
<comment type="caution">
    <text evidence="3">The sequence shown here is derived from an EMBL/GenBank/DDBJ whole genome shotgun (WGS) entry which is preliminary data.</text>
</comment>
<gene>
    <name evidence="3" type="ORF">BV898_17633</name>
</gene>
<evidence type="ECO:0000313" key="4">
    <source>
        <dbReference type="Proteomes" id="UP000192578"/>
    </source>
</evidence>
<dbReference type="EMBL" id="MTYJ01000308">
    <property type="protein sequence ID" value="OWA53200.1"/>
    <property type="molecule type" value="Genomic_DNA"/>
</dbReference>
<sequence>MRFIIFSCWRRSLRFLLPLLPANNAPAKESQSWTNASSSSSSSSASESDQDDDPDALDDSLPSLSRYRSVNSDPSPSRGPLAGLSSRSPLTTVAVRIKTPGQTVLRLKRGFLR</sequence>
<evidence type="ECO:0008006" key="5">
    <source>
        <dbReference type="Google" id="ProtNLM"/>
    </source>
</evidence>
<organism evidence="3 4">
    <name type="scientific">Hypsibius exemplaris</name>
    <name type="common">Freshwater tardigrade</name>
    <dbReference type="NCBI Taxonomy" id="2072580"/>
    <lineage>
        <taxon>Eukaryota</taxon>
        <taxon>Metazoa</taxon>
        <taxon>Ecdysozoa</taxon>
        <taxon>Tardigrada</taxon>
        <taxon>Eutardigrada</taxon>
        <taxon>Parachela</taxon>
        <taxon>Hypsibioidea</taxon>
        <taxon>Hypsibiidae</taxon>
        <taxon>Hypsibius</taxon>
    </lineage>
</organism>